<dbReference type="InterPro" id="IPR019533">
    <property type="entry name" value="Peptidase_S26"/>
</dbReference>
<dbReference type="GO" id="GO:0004252">
    <property type="term" value="F:serine-type endopeptidase activity"/>
    <property type="evidence" value="ECO:0007669"/>
    <property type="project" value="InterPro"/>
</dbReference>
<dbReference type="RefSeq" id="WP_130452965.1">
    <property type="nucleotide sequence ID" value="NZ_QYAG01000001.1"/>
</dbReference>
<reference evidence="2 3" key="1">
    <citation type="journal article" date="2015" name="Stand. Genomic Sci.">
        <title>Genomic Encyclopedia of Bacterial and Archaeal Type Strains, Phase III: the genomes of soil and plant-associated and newly described type strains.</title>
        <authorList>
            <person name="Whitman W.B."/>
            <person name="Woyke T."/>
            <person name="Klenk H.P."/>
            <person name="Zhou Y."/>
            <person name="Lilburn T.G."/>
            <person name="Beck B.J."/>
            <person name="De Vos P."/>
            <person name="Vandamme P."/>
            <person name="Eisen J.A."/>
            <person name="Garrity G."/>
            <person name="Hugenholtz P."/>
            <person name="Kyrpides N.C."/>
        </authorList>
    </citation>
    <scope>NUCLEOTIDE SEQUENCE [LARGE SCALE GENOMIC DNA]</scope>
    <source>
        <strain evidence="2 3">RF6</strain>
    </source>
</reference>
<evidence type="ECO:0000313" key="2">
    <source>
        <dbReference type="EMBL" id="RZT66597.1"/>
    </source>
</evidence>
<dbReference type="OrthoDB" id="3790724at2"/>
<proteinExistence type="predicted"/>
<accession>A0A4Q7U132</accession>
<dbReference type="AlphaFoldDB" id="A0A4Q7U132"/>
<protein>
    <submittedName>
        <fullName evidence="2">Signal peptidase</fullName>
    </submittedName>
</protein>
<organism evidence="2 3">
    <name type="scientific">Leucobacter luti</name>
    <dbReference type="NCBI Taxonomy" id="340320"/>
    <lineage>
        <taxon>Bacteria</taxon>
        <taxon>Bacillati</taxon>
        <taxon>Actinomycetota</taxon>
        <taxon>Actinomycetes</taxon>
        <taxon>Micrococcales</taxon>
        <taxon>Microbacteriaceae</taxon>
        <taxon>Leucobacter</taxon>
    </lineage>
</organism>
<dbReference type="EMBL" id="SHKI01000003">
    <property type="protein sequence ID" value="RZT66597.1"/>
    <property type="molecule type" value="Genomic_DNA"/>
</dbReference>
<dbReference type="Proteomes" id="UP000291832">
    <property type="component" value="Unassembled WGS sequence"/>
</dbReference>
<comment type="caution">
    <text evidence="2">The sequence shown here is derived from an EMBL/GenBank/DDBJ whole genome shotgun (WGS) entry which is preliminary data.</text>
</comment>
<name>A0A4Q7U132_9MICO</name>
<evidence type="ECO:0000256" key="1">
    <source>
        <dbReference type="SAM" id="MobiDB-lite"/>
    </source>
</evidence>
<dbReference type="GO" id="GO:0006465">
    <property type="term" value="P:signal peptide processing"/>
    <property type="evidence" value="ECO:0007669"/>
    <property type="project" value="InterPro"/>
</dbReference>
<evidence type="ECO:0000313" key="3">
    <source>
        <dbReference type="Proteomes" id="UP000291832"/>
    </source>
</evidence>
<feature type="region of interest" description="Disordered" evidence="1">
    <location>
        <begin position="174"/>
        <end position="213"/>
    </location>
</feature>
<sequence>MRRHVFGVAGTTLLAVAAIALVGWFAVAAATGATLVIFRTGSMSPAIPQGALAVSVPVSAPDIRVGDVVTVQRETGTLPVSHRVVSTGVPAVSETAAGAEPAPADARELVLRGDANDTADAQPYVVREARRVVASAPWLGTGLTLLQSPLGLGLLVIGAGGITTWAFWPRAAGDAGGRGSDPGLAQAHDPAREPDPAPEPASGPRHARAEALP</sequence>
<gene>
    <name evidence="2" type="ORF">EV139_0718</name>
</gene>
<keyword evidence="3" id="KW-1185">Reference proteome</keyword>
<dbReference type="CDD" id="cd06530">
    <property type="entry name" value="S26_SPase_I"/>
    <property type="match status" value="1"/>
</dbReference>